<dbReference type="AlphaFoldDB" id="A0A0F6TPW5"/>
<sequence>MNTNVKYMLAFFALVSWKVNATEEPEYKVLSKQGTIEVREYSNINLASVYVKSTVEDAGSVGFKPLANYIFGGNANNKEMSMTAPVLESNMTDSLNKVSFVMPKAVSKSDLPKPNDERVILEQIKKDTFLAITFSGRWTERNWQNYQEKLSAYANNEKISIAPPFIRAKYNTPWSIPFMRKNEVLVKITNQ</sequence>
<dbReference type="OrthoDB" id="2156220at2"/>
<name>A0A0F6TPW5_9GAMM</name>
<dbReference type="RefSeq" id="WP_144405944.1">
    <property type="nucleotide sequence ID" value="NZ_CP010975.1"/>
</dbReference>
<dbReference type="HOGENOM" id="CLU_068699_0_1_6"/>
<organism evidence="1 2">
    <name type="scientific">Kangiella geojedonensis</name>
    <dbReference type="NCBI Taxonomy" id="914150"/>
    <lineage>
        <taxon>Bacteria</taxon>
        <taxon>Pseudomonadati</taxon>
        <taxon>Pseudomonadota</taxon>
        <taxon>Gammaproteobacteria</taxon>
        <taxon>Kangiellales</taxon>
        <taxon>Kangiellaceae</taxon>
        <taxon>Kangiella</taxon>
    </lineage>
</organism>
<keyword evidence="2" id="KW-1185">Reference proteome</keyword>
<gene>
    <name evidence="1" type="ORF">TQ33_0724</name>
</gene>
<dbReference type="EMBL" id="CP010975">
    <property type="protein sequence ID" value="AKE51699.1"/>
    <property type="molecule type" value="Genomic_DNA"/>
</dbReference>
<reference evidence="1 2" key="1">
    <citation type="submission" date="2015-02" db="EMBL/GenBank/DDBJ databases">
        <title>Complete genome sequence of Kangiella geojedonensis strain YCS-5T.</title>
        <authorList>
            <person name="Kim K.M."/>
        </authorList>
    </citation>
    <scope>NUCLEOTIDE SEQUENCE [LARGE SCALE GENOMIC DNA]</scope>
    <source>
        <strain evidence="1 2">YCS-5</strain>
    </source>
</reference>
<dbReference type="STRING" id="914150.TQ33_0724"/>
<dbReference type="Proteomes" id="UP000034071">
    <property type="component" value="Chromosome"/>
</dbReference>
<evidence type="ECO:0000313" key="1">
    <source>
        <dbReference type="EMBL" id="AKE51699.1"/>
    </source>
</evidence>
<protein>
    <recommendedName>
        <fullName evidence="3">SOUL heme-binding protein</fullName>
    </recommendedName>
</protein>
<dbReference type="KEGG" id="kge:TQ33_0724"/>
<dbReference type="Gene3D" id="3.20.80.10">
    <property type="entry name" value="Regulatory factor, effector binding domain"/>
    <property type="match status" value="1"/>
</dbReference>
<dbReference type="InterPro" id="IPR006917">
    <property type="entry name" value="SOUL_heme-bd"/>
</dbReference>
<accession>A0A0F6TPW5</accession>
<dbReference type="Pfam" id="PF04832">
    <property type="entry name" value="SOUL"/>
    <property type="match status" value="1"/>
</dbReference>
<proteinExistence type="predicted"/>
<evidence type="ECO:0000313" key="2">
    <source>
        <dbReference type="Proteomes" id="UP000034071"/>
    </source>
</evidence>
<dbReference type="PANTHER" id="PTHR11220">
    <property type="entry name" value="HEME-BINDING PROTEIN-RELATED"/>
    <property type="match status" value="1"/>
</dbReference>
<dbReference type="PANTHER" id="PTHR11220:SF58">
    <property type="entry name" value="SOUL HEME-BINDING FAMILY PROTEIN"/>
    <property type="match status" value="1"/>
</dbReference>
<dbReference type="InterPro" id="IPR011256">
    <property type="entry name" value="Reg_factor_effector_dom_sf"/>
</dbReference>
<dbReference type="SUPFAM" id="SSF55136">
    <property type="entry name" value="Probable bacterial effector-binding domain"/>
    <property type="match status" value="1"/>
</dbReference>
<evidence type="ECO:0008006" key="3">
    <source>
        <dbReference type="Google" id="ProtNLM"/>
    </source>
</evidence>